<name>A0ABZ2B1P0_9TREE</name>
<proteinExistence type="predicted"/>
<feature type="region of interest" description="Disordered" evidence="1">
    <location>
        <begin position="685"/>
        <end position="987"/>
    </location>
</feature>
<feature type="compositionally biased region" description="Basic residues" evidence="1">
    <location>
        <begin position="924"/>
        <end position="933"/>
    </location>
</feature>
<feature type="compositionally biased region" description="Low complexity" evidence="1">
    <location>
        <begin position="422"/>
        <end position="435"/>
    </location>
</feature>
<feature type="compositionally biased region" description="Basic and acidic residues" evidence="1">
    <location>
        <begin position="739"/>
        <end position="757"/>
    </location>
</feature>
<accession>A0ABZ2B1P0</accession>
<sequence length="1043" mass="112311">MPAPPPQPLSPPCLPRPSHIHSSSTCTDDDDLSSDEDEAIFFGAHKPEEAHLVAKLSAAIQTTAPFIPRVKKRDSREFLRRKTLLLPADKRNHESLSLSAQDSARLYQSQLSDDEESCSTPVRFAHPASIPTPSQMGQDPSDLTLKFETWHLSTPRDDESESAEEGSDKENVPIPPISGAQGAAETVSFQDLGMERHCILDLQGGDDDIPQLNMGGLKLSDFADQESGVIFQGLDILDEFHLEDVTENVMAQPAESPNHNEPARPSTPLPSDESEMSDFDSPLEVARAGPVAIPVLSPHHFTSIRAHVGSPCRSLPPSPIIISAPIAQECTSVKLANLESPTHQSPRLSITTPSRVTALPPADLVQRGAKTLKASTIKHAPAAAAADTKKAAALKSAIRGQLDSAVLARINNQVASTQKNVSGSHTSSSSSLGTSKMFSENSSIEMTENKSKQGLPLQPRPEPRLVRKPIAKPTAAVPLLSSSSTVNRTIPRPALLPCKTSLPRPKSTLPTKTTSMLPPPSSIPLKRPASSQTNITSTSTRHTTTIPQSTTRPSHAHSSVITIGKPLLGQPGRVFRETSTPLQVAPVFSVGVGVGDHSSTMSMSRIARKSPAKQNLFKKPLGENHTPRKLGTPMRFGTPRQGQGRMLPLSIGVCCPLPPPPLALAPAPTPTPLSASAHAPITTISANTAPKENRPPPVSNVAGHEDSPPASHTRHAEEAAAAAILTSPSSSSRTSTRSSHSESQTDHHHQHQERQQHEVSPPTSSSPSPQRPARSKRSTLTKSAAAKPPSSKRPNPKSPKSTSASASASASATTPSLTPFAAPALTEKQLKTTTARNTARNQVYHCAIDRKVIRQRGPRPPSPTSKIRTTSEREEADKKMSREARAKRRRGIHSDEMMDGKQQVVEKLEVAKAPGDEDDWTYKTPRRPLKRARRTSEADEHDDHDHGEEEKKKLRWDRVVSVIRDDGNASGSAKSSDDGKEKDGEELKSCIKTKVPLDEHGNVLDAQRPVDNLKRTRVVVTAVFYDGEEPVPAPATATRSKKK</sequence>
<keyword evidence="3" id="KW-1185">Reference proteome</keyword>
<evidence type="ECO:0000256" key="1">
    <source>
        <dbReference type="SAM" id="MobiDB-lite"/>
    </source>
</evidence>
<feature type="region of interest" description="Disordered" evidence="1">
    <location>
        <begin position="416"/>
        <end position="463"/>
    </location>
</feature>
<feature type="compositionally biased region" description="Basic and acidic residues" evidence="1">
    <location>
        <begin position="934"/>
        <end position="967"/>
    </location>
</feature>
<dbReference type="RefSeq" id="XP_064723949.1">
    <property type="nucleotide sequence ID" value="XM_064867877.1"/>
</dbReference>
<feature type="region of interest" description="Disordered" evidence="1">
    <location>
        <begin position="1"/>
        <end position="34"/>
    </location>
</feature>
<feature type="compositionally biased region" description="Low complexity" evidence="1">
    <location>
        <begin position="16"/>
        <end position="26"/>
    </location>
</feature>
<feature type="region of interest" description="Disordered" evidence="1">
    <location>
        <begin position="495"/>
        <end position="559"/>
    </location>
</feature>
<feature type="compositionally biased region" description="Low complexity" evidence="1">
    <location>
        <begin position="782"/>
        <end position="826"/>
    </location>
</feature>
<feature type="compositionally biased region" description="Low complexity" evidence="1">
    <location>
        <begin position="760"/>
        <end position="772"/>
    </location>
</feature>
<evidence type="ECO:0000313" key="3">
    <source>
        <dbReference type="Proteomes" id="UP001432216"/>
    </source>
</evidence>
<feature type="region of interest" description="Disordered" evidence="1">
    <location>
        <begin position="251"/>
        <end position="280"/>
    </location>
</feature>
<evidence type="ECO:0000313" key="2">
    <source>
        <dbReference type="EMBL" id="WVO24710.1"/>
    </source>
</evidence>
<feature type="compositionally biased region" description="Basic and acidic residues" evidence="1">
    <location>
        <begin position="892"/>
        <end position="910"/>
    </location>
</feature>
<organism evidence="2 3">
    <name type="scientific">Cryptococcus decagattii</name>
    <dbReference type="NCBI Taxonomy" id="1859122"/>
    <lineage>
        <taxon>Eukaryota</taxon>
        <taxon>Fungi</taxon>
        <taxon>Dikarya</taxon>
        <taxon>Basidiomycota</taxon>
        <taxon>Agaricomycotina</taxon>
        <taxon>Tremellomycetes</taxon>
        <taxon>Tremellales</taxon>
        <taxon>Cryptococcaceae</taxon>
        <taxon>Cryptococcus</taxon>
        <taxon>Cryptococcus gattii species complex</taxon>
    </lineage>
</organism>
<feature type="compositionally biased region" description="Low complexity" evidence="1">
    <location>
        <begin position="719"/>
        <end position="738"/>
    </location>
</feature>
<feature type="compositionally biased region" description="Low complexity" evidence="1">
    <location>
        <begin position="532"/>
        <end position="553"/>
    </location>
</feature>
<feature type="compositionally biased region" description="Pro residues" evidence="1">
    <location>
        <begin position="1"/>
        <end position="15"/>
    </location>
</feature>
<dbReference type="Proteomes" id="UP001432216">
    <property type="component" value="Chromosome 12"/>
</dbReference>
<feature type="compositionally biased region" description="Polar residues" evidence="1">
    <location>
        <begin position="831"/>
        <end position="841"/>
    </location>
</feature>
<feature type="compositionally biased region" description="Basic and acidic residues" evidence="1">
    <location>
        <begin position="975"/>
        <end position="987"/>
    </location>
</feature>
<gene>
    <name evidence="2" type="ORF">IAS62_006080</name>
</gene>
<feature type="region of interest" description="Disordered" evidence="1">
    <location>
        <begin position="617"/>
        <end position="639"/>
    </location>
</feature>
<reference evidence="2 3" key="1">
    <citation type="submission" date="2024-01" db="EMBL/GenBank/DDBJ databases">
        <title>Comparative genomics of Cryptococcus and Kwoniella reveals pathogenesis evolution and contrasting modes of karyotype evolution via chromosome fusion or intercentromeric recombination.</title>
        <authorList>
            <person name="Coelho M.A."/>
            <person name="David-Palma M."/>
            <person name="Shea T."/>
            <person name="Bowers K."/>
            <person name="McGinley-Smith S."/>
            <person name="Mohammad A.W."/>
            <person name="Gnirke A."/>
            <person name="Yurkov A.M."/>
            <person name="Nowrousian M."/>
            <person name="Sun S."/>
            <person name="Cuomo C.A."/>
            <person name="Heitman J."/>
        </authorList>
    </citation>
    <scope>NUCLEOTIDE SEQUENCE [LARGE SCALE GENOMIC DNA]</scope>
    <source>
        <strain evidence="2 3">7685027</strain>
    </source>
</reference>
<feature type="compositionally biased region" description="Basic and acidic residues" evidence="1">
    <location>
        <begin position="869"/>
        <end position="884"/>
    </location>
</feature>
<feature type="region of interest" description="Disordered" evidence="1">
    <location>
        <begin position="153"/>
        <end position="181"/>
    </location>
</feature>
<dbReference type="EMBL" id="CP143817">
    <property type="protein sequence ID" value="WVO24710.1"/>
    <property type="molecule type" value="Genomic_DNA"/>
</dbReference>
<protein>
    <submittedName>
        <fullName evidence="2">Uncharacterized protein</fullName>
    </submittedName>
</protein>
<dbReference type="GeneID" id="89992849"/>
<feature type="compositionally biased region" description="Polar residues" evidence="1">
    <location>
        <begin position="436"/>
        <end position="446"/>
    </location>
</feature>